<dbReference type="NCBIfam" id="TIGR04380">
    <property type="entry name" value="myo_inos_iolG"/>
    <property type="match status" value="1"/>
</dbReference>
<dbReference type="PANTHER" id="PTHR42840">
    <property type="entry name" value="NAD(P)-BINDING ROSSMANN-FOLD SUPERFAMILY PROTEIN-RELATED"/>
    <property type="match status" value="1"/>
</dbReference>
<dbReference type="Pfam" id="PF02894">
    <property type="entry name" value="GFO_IDH_MocA_C"/>
    <property type="match status" value="1"/>
</dbReference>
<evidence type="ECO:0000256" key="2">
    <source>
        <dbReference type="ARBA" id="ARBA00023002"/>
    </source>
</evidence>
<dbReference type="SUPFAM" id="SSF55347">
    <property type="entry name" value="Glyceraldehyde-3-phosphate dehydrogenase-like, C-terminal domain"/>
    <property type="match status" value="1"/>
</dbReference>
<sequence>MLKIAVLGAGRIGKIHAANIAASPLATLVAIADPYFDNALQLAKLYGANAVKDPLELINDREIDAVVIATPTDTHVDLMLAAARNGKAVLCEKPVDMDLDRARRASEELATLQVPVMVAFNRRFDPSAQQIRQAIVRGEVGEVHQVMITSRDPGFAPVDYLRHSGGIFRDMVIHDFDMARWLLGEEPVSVYASGSRLLNPALAEFNDVDTCMVQMVTASGKQCHINCSRQAVYGHDQRLEVYGSAGMLLNDNMRASSVRRFTHQLTEAREPLVNFFLERYADAYRHEMDAFIQAATGAQPVPVTAWDGVMALKLAECAQRSVESGKPVSVD</sequence>
<dbReference type="RefSeq" id="WP_156287405.1">
    <property type="nucleotide sequence ID" value="NZ_CP046509.1"/>
</dbReference>
<comment type="similarity">
    <text evidence="1">Belongs to the Gfo/Idh/MocA family.</text>
</comment>
<dbReference type="PANTHER" id="PTHR42840:SF3">
    <property type="entry name" value="BINDING ROSSMANN FOLD OXIDOREDUCTASE, PUTATIVE (AFU_ORTHOLOGUE AFUA_2G10240)-RELATED"/>
    <property type="match status" value="1"/>
</dbReference>
<dbReference type="InterPro" id="IPR036291">
    <property type="entry name" value="NAD(P)-bd_dom_sf"/>
</dbReference>
<dbReference type="EC" id="1.1.1.18" evidence="5"/>
<dbReference type="InterPro" id="IPR000683">
    <property type="entry name" value="Gfo/Idh/MocA-like_OxRdtase_N"/>
</dbReference>
<accession>A0A6I6ELN4</accession>
<organism evidence="5 6">
    <name type="scientific">Erwinia sorbitola</name>
    <dbReference type="NCBI Taxonomy" id="2681984"/>
    <lineage>
        <taxon>Bacteria</taxon>
        <taxon>Pseudomonadati</taxon>
        <taxon>Pseudomonadota</taxon>
        <taxon>Gammaproteobacteria</taxon>
        <taxon>Enterobacterales</taxon>
        <taxon>Erwiniaceae</taxon>
        <taxon>Erwinia</taxon>
    </lineage>
</organism>
<feature type="domain" description="Gfo/Idh/MocA-like oxidoreductase N-terminal" evidence="3">
    <location>
        <begin position="2"/>
        <end position="120"/>
    </location>
</feature>
<dbReference type="EMBL" id="CP046509">
    <property type="protein sequence ID" value="QGU87551.1"/>
    <property type="molecule type" value="Genomic_DNA"/>
</dbReference>
<dbReference type="AlphaFoldDB" id="A0A6I6ELN4"/>
<feature type="domain" description="Gfo/Idh/MocA-like oxidoreductase C-terminal" evidence="4">
    <location>
        <begin position="132"/>
        <end position="330"/>
    </location>
</feature>
<dbReference type="KEGG" id="erwi:GN242_10100"/>
<proteinExistence type="inferred from homology"/>
<evidence type="ECO:0000313" key="5">
    <source>
        <dbReference type="EMBL" id="QGU87551.1"/>
    </source>
</evidence>
<dbReference type="GO" id="GO:0050112">
    <property type="term" value="F:inositol 2-dehydrogenase (NAD+) activity"/>
    <property type="evidence" value="ECO:0007669"/>
    <property type="project" value="UniProtKB-EC"/>
</dbReference>
<dbReference type="GO" id="GO:0006740">
    <property type="term" value="P:NADPH regeneration"/>
    <property type="evidence" value="ECO:0007669"/>
    <property type="project" value="TreeGrafter"/>
</dbReference>
<evidence type="ECO:0000259" key="3">
    <source>
        <dbReference type="Pfam" id="PF01408"/>
    </source>
</evidence>
<dbReference type="GO" id="GO:0005737">
    <property type="term" value="C:cytoplasm"/>
    <property type="evidence" value="ECO:0007669"/>
    <property type="project" value="TreeGrafter"/>
</dbReference>
<dbReference type="InterPro" id="IPR004104">
    <property type="entry name" value="Gfo/Idh/MocA-like_OxRdtase_C"/>
</dbReference>
<dbReference type="Gene3D" id="3.30.360.10">
    <property type="entry name" value="Dihydrodipicolinate Reductase, domain 2"/>
    <property type="match status" value="1"/>
</dbReference>
<dbReference type="Gene3D" id="3.40.50.720">
    <property type="entry name" value="NAD(P)-binding Rossmann-like Domain"/>
    <property type="match status" value="1"/>
</dbReference>
<reference evidence="5 6" key="1">
    <citation type="submission" date="2019-12" db="EMBL/GenBank/DDBJ databases">
        <title>Erwinia sp. nov., isolated from droppings of birds in the Qinghai-Tiebt plateau of China.</title>
        <authorList>
            <person name="Ge Y."/>
        </authorList>
    </citation>
    <scope>NUCLEOTIDE SEQUENCE [LARGE SCALE GENOMIC DNA]</scope>
    <source>
        <strain evidence="5 6">J780</strain>
    </source>
</reference>
<dbReference type="GO" id="GO:0000166">
    <property type="term" value="F:nucleotide binding"/>
    <property type="evidence" value="ECO:0007669"/>
    <property type="project" value="InterPro"/>
</dbReference>
<dbReference type="InterPro" id="IPR030827">
    <property type="entry name" value="Myo_inos_IolG"/>
</dbReference>
<dbReference type="SUPFAM" id="SSF51735">
    <property type="entry name" value="NAD(P)-binding Rossmann-fold domains"/>
    <property type="match status" value="1"/>
</dbReference>
<dbReference type="Pfam" id="PF01408">
    <property type="entry name" value="GFO_IDH_MocA"/>
    <property type="match status" value="1"/>
</dbReference>
<keyword evidence="2 5" id="KW-0560">Oxidoreductase</keyword>
<name>A0A6I6ELN4_9GAMM</name>
<dbReference type="Proteomes" id="UP000424752">
    <property type="component" value="Chromosome"/>
</dbReference>
<evidence type="ECO:0000313" key="6">
    <source>
        <dbReference type="Proteomes" id="UP000424752"/>
    </source>
</evidence>
<gene>
    <name evidence="5" type="primary">iolG</name>
    <name evidence="5" type="ORF">GN242_10100</name>
</gene>
<evidence type="ECO:0000259" key="4">
    <source>
        <dbReference type="Pfam" id="PF02894"/>
    </source>
</evidence>
<evidence type="ECO:0000256" key="1">
    <source>
        <dbReference type="ARBA" id="ARBA00010928"/>
    </source>
</evidence>
<protein>
    <submittedName>
        <fullName evidence="5">Inositol 2-dehydrogenase</fullName>
        <ecNumber evidence="5">1.1.1.18</ecNumber>
    </submittedName>
</protein>